<name>A0ABR3EQ85_9AGAR</name>
<feature type="region of interest" description="Disordered" evidence="1">
    <location>
        <begin position="152"/>
        <end position="377"/>
    </location>
</feature>
<feature type="compositionally biased region" description="Acidic residues" evidence="1">
    <location>
        <begin position="352"/>
        <end position="377"/>
    </location>
</feature>
<reference evidence="2 3" key="1">
    <citation type="submission" date="2024-02" db="EMBL/GenBank/DDBJ databases">
        <title>A draft genome for the cacao thread blight pathogen Marasmius crinis-equi.</title>
        <authorList>
            <person name="Cohen S.P."/>
            <person name="Baruah I.K."/>
            <person name="Amoako-Attah I."/>
            <person name="Bukari Y."/>
            <person name="Meinhardt L.W."/>
            <person name="Bailey B.A."/>
        </authorList>
    </citation>
    <scope>NUCLEOTIDE SEQUENCE [LARGE SCALE GENOMIC DNA]</scope>
    <source>
        <strain evidence="2 3">GH-76</strain>
    </source>
</reference>
<accession>A0ABR3EQ85</accession>
<comment type="caution">
    <text evidence="2">The sequence shown here is derived from an EMBL/GenBank/DDBJ whole genome shotgun (WGS) entry which is preliminary data.</text>
</comment>
<sequence length="639" mass="70532">MSLTQREKRRKSPDESGSKMEISPLSSGPPVKKKTKSSNVTGRLTPFYRNPSPSSCNSNQSLSYLIAVNTMSSQAANTQMPAALTYETQLQEIEKQLKEKNEEIARHEKVAIRHVSHPPKNRQFVADRLNSLGKAKAEAEALVAAMEELRSEHATARKRRASSNDDSSTGSELTPVPSDAEQPSQTVVQDGRGRRLRQRMSSMAPVSLGSKPDILEMAGPEVHNKPEDPEKQSETASSGKPTTAEGAEESGEKTEKEEGEETEKDGVKEHEQDGVKEHKQDGKERVQVSPKRLAPASTRKSPKKKSGGGKAKQSAAEAASVKVKAKAKVKATASKKTNTTTGGNKEKKKADDVEEGNTSDNVDEGETDSDSDYEYDPEERKLEIRTVACVRKYLATGGKKLSERLNDRQRTHVRSYALHCPEATISCYPLARDALVTRRGLLKCVYHYQVDKGANAKKRDSPQMDSELTGVPYPATKATTLHTKEGKAEGGAYNRVNLRKNKKGEEICDCGCLLDDAIWGLYLWKTGRIAYNGQSHGYEKQGRPPTPAQRNFEITRLKSFGIELDDLWTHKLILGKWMRRSPEKLLQLRVQRLAKCSSLMLDLMLNGTMSPSAGPSTSMMKEQLDVLISLDDSIPKSEA</sequence>
<evidence type="ECO:0000256" key="1">
    <source>
        <dbReference type="SAM" id="MobiDB-lite"/>
    </source>
</evidence>
<feature type="region of interest" description="Disordered" evidence="1">
    <location>
        <begin position="1"/>
        <end position="59"/>
    </location>
</feature>
<dbReference type="Proteomes" id="UP001465976">
    <property type="component" value="Unassembled WGS sequence"/>
</dbReference>
<dbReference type="EMBL" id="JBAHYK010002488">
    <property type="protein sequence ID" value="KAL0564972.1"/>
    <property type="molecule type" value="Genomic_DNA"/>
</dbReference>
<feature type="compositionally biased region" description="Low complexity" evidence="1">
    <location>
        <begin position="330"/>
        <end position="343"/>
    </location>
</feature>
<gene>
    <name evidence="2" type="ORF">V5O48_017059</name>
</gene>
<feature type="compositionally biased region" description="Basic and acidic residues" evidence="1">
    <location>
        <begin position="264"/>
        <end position="286"/>
    </location>
</feature>
<keyword evidence="3" id="KW-1185">Reference proteome</keyword>
<evidence type="ECO:0000313" key="3">
    <source>
        <dbReference type="Proteomes" id="UP001465976"/>
    </source>
</evidence>
<feature type="compositionally biased region" description="Low complexity" evidence="1">
    <location>
        <begin position="311"/>
        <end position="322"/>
    </location>
</feature>
<feature type="compositionally biased region" description="Basic and acidic residues" evidence="1">
    <location>
        <begin position="222"/>
        <end position="233"/>
    </location>
</feature>
<protein>
    <submittedName>
        <fullName evidence="2">Uncharacterized protein</fullName>
    </submittedName>
</protein>
<feature type="compositionally biased region" description="Low complexity" evidence="1">
    <location>
        <begin position="50"/>
        <end position="59"/>
    </location>
</feature>
<proteinExistence type="predicted"/>
<evidence type="ECO:0000313" key="2">
    <source>
        <dbReference type="EMBL" id="KAL0564972.1"/>
    </source>
</evidence>
<organism evidence="2 3">
    <name type="scientific">Marasmius crinis-equi</name>
    <dbReference type="NCBI Taxonomy" id="585013"/>
    <lineage>
        <taxon>Eukaryota</taxon>
        <taxon>Fungi</taxon>
        <taxon>Dikarya</taxon>
        <taxon>Basidiomycota</taxon>
        <taxon>Agaricomycotina</taxon>
        <taxon>Agaricomycetes</taxon>
        <taxon>Agaricomycetidae</taxon>
        <taxon>Agaricales</taxon>
        <taxon>Marasmiineae</taxon>
        <taxon>Marasmiaceae</taxon>
        <taxon>Marasmius</taxon>
    </lineage>
</organism>